<dbReference type="Proteomes" id="UP000144037">
    <property type="component" value="Segment"/>
</dbReference>
<dbReference type="KEGG" id="vg:80533797"/>
<dbReference type="Proteomes" id="UP000181037">
    <property type="component" value="Segment"/>
</dbReference>
<evidence type="ECO:0000256" key="7">
    <source>
        <dbReference type="ARBA" id="ARBA00022884"/>
    </source>
</evidence>
<dbReference type="GeneID" id="80533797"/>
<keyword evidence="5" id="KW-0167">Capsid protein</keyword>
<evidence type="ECO:0000256" key="4">
    <source>
        <dbReference type="ARBA" id="ARBA00022497"/>
    </source>
</evidence>
<dbReference type="GO" id="GO:0003723">
    <property type="term" value="F:RNA binding"/>
    <property type="evidence" value="ECO:0007669"/>
    <property type="project" value="UniProtKB-KW"/>
</dbReference>
<evidence type="ECO:0000256" key="6">
    <source>
        <dbReference type="ARBA" id="ARBA00022844"/>
    </source>
</evidence>
<evidence type="ECO:0000256" key="1">
    <source>
        <dbReference type="ARBA" id="ARBA00004192"/>
    </source>
</evidence>
<evidence type="ECO:0000313" key="16">
    <source>
        <dbReference type="Proteomes" id="UP000144037"/>
    </source>
</evidence>
<dbReference type="InterPro" id="IPR023330">
    <property type="entry name" value="Rhabdovirus_ncapsid_N"/>
</dbReference>
<dbReference type="Pfam" id="PF00945">
    <property type="entry name" value="Rhabdo_ncap"/>
    <property type="match status" value="1"/>
</dbReference>
<keyword evidence="17" id="KW-1185">Reference proteome</keyword>
<reference evidence="14 17" key="2">
    <citation type="journal article" date="2015" name="PLoS Pathog.">
        <title>Evolution of genome size and complexity in the rhabdoviridae.</title>
        <authorList>
            <person name="Walker P.J."/>
            <person name="Firth C."/>
            <person name="Widen S.G."/>
            <person name="Blasdell K.R."/>
            <person name="Guzman H."/>
            <person name="Wood T.G."/>
            <person name="Paradkar P.N."/>
            <person name="Holmes E.C."/>
            <person name="Tesh R.B."/>
            <person name="Vasilakis N."/>
        </authorList>
    </citation>
    <scope>NUCLEOTIDE SEQUENCE [LARGE SCALE GENOMIC DNA]</scope>
    <source>
        <strain evidence="14 17">BeAr177325</strain>
    </source>
</reference>
<name>A0A0D3R128_9RHAB</name>
<dbReference type="KEGG" id="vg:26122637"/>
<evidence type="ECO:0000256" key="2">
    <source>
        <dbReference type="ARBA" id="ARBA00004328"/>
    </source>
</evidence>
<dbReference type="EMBL" id="KM204991">
    <property type="protein sequence ID" value="AJR28343.1"/>
    <property type="molecule type" value="Viral_cRNA"/>
</dbReference>
<feature type="region of interest" description="Disordered" evidence="12">
    <location>
        <begin position="356"/>
        <end position="385"/>
    </location>
</feature>
<dbReference type="EMBL" id="KR604694">
    <property type="protein sequence ID" value="ALJ94017.1"/>
    <property type="molecule type" value="Viral_cRNA"/>
</dbReference>
<reference evidence="15 16" key="4">
    <citation type="journal article" date="2016" name="Genome Announc.">
        <title>Inhangapi Virus: Genome Sequencing of a Brazilian Ungrouped Rhabdovirus Isolated in the Amazon Region.</title>
        <authorList>
            <person name="Wanzeller A.L."/>
            <person name="Nunes M.R."/>
            <person name="Tavares F.N."/>
            <person name="Pinto W.V."/>
            <person name="Junior E.C."/>
            <person name="de Lima C.P."/>
            <person name="de Oliveira L.F."/>
            <person name="Junior J.L."/>
            <person name="Cardoso J.F."/>
            <person name="Vasconcelos P.F."/>
        </authorList>
    </citation>
    <scope>NUCLEOTIDE SEQUENCE [LARGE SCALE GENOMIC DNA]</scope>
    <source>
        <strain evidence="15">BEAR177325</strain>
    </source>
</reference>
<dbReference type="InterPro" id="IPR023331">
    <property type="entry name" value="Rhabdovirus_ncapsid_C"/>
</dbReference>
<evidence type="ECO:0000256" key="10">
    <source>
        <dbReference type="ARBA" id="ARBA00023274"/>
    </source>
</evidence>
<evidence type="ECO:0000256" key="9">
    <source>
        <dbReference type="ARBA" id="ARBA00023200"/>
    </source>
</evidence>
<dbReference type="RefSeq" id="YP_010796336.1">
    <property type="nucleotide sequence ID" value="NC_075990.1"/>
</dbReference>
<dbReference type="RefSeq" id="YP_009176966.1">
    <property type="nucleotide sequence ID" value="NC_028230.1"/>
</dbReference>
<dbReference type="InterPro" id="IPR000448">
    <property type="entry name" value="Rhabdo_ncapsid"/>
</dbReference>
<evidence type="ECO:0000256" key="12">
    <source>
        <dbReference type="SAM" id="MobiDB-lite"/>
    </source>
</evidence>
<dbReference type="GO" id="GO:0030430">
    <property type="term" value="C:host cell cytoplasm"/>
    <property type="evidence" value="ECO:0007669"/>
    <property type="project" value="UniProtKB-SubCell"/>
</dbReference>
<reference evidence="14" key="1">
    <citation type="submission" date="2014-07" db="EMBL/GenBank/DDBJ databases">
        <authorList>
            <person name="Walker P."/>
            <person name="Widen S."/>
            <person name="Firth C."/>
            <person name="Blasdell K."/>
            <person name="Guzman H."/>
            <person name="Wood T."/>
            <person name="Paradkar P."/>
            <person name="Holmes E."/>
            <person name="Tesh R."/>
            <person name="Vasilakis N."/>
        </authorList>
    </citation>
    <scope>NUCLEOTIDE SEQUENCE</scope>
    <source>
        <strain evidence="14">BeAr177325</strain>
    </source>
</reference>
<dbReference type="Gene3D" id="1.10.3610.10">
    <property type="entry name" value="Nucleoprotein"/>
    <property type="match status" value="1"/>
</dbReference>
<evidence type="ECO:0000313" key="14">
    <source>
        <dbReference type="EMBL" id="AJR28343.1"/>
    </source>
</evidence>
<evidence type="ECO:0000256" key="11">
    <source>
        <dbReference type="ARBA" id="ARBA00033344"/>
    </source>
</evidence>
<keyword evidence="10" id="KW-0687">Ribonucleoprotein</keyword>
<dbReference type="InterPro" id="IPR035961">
    <property type="entry name" value="Rhabdovirus_nucleoprotein-like"/>
</dbReference>
<dbReference type="GO" id="GO:0019029">
    <property type="term" value="C:helical viral capsid"/>
    <property type="evidence" value="ECO:0007669"/>
    <property type="project" value="UniProtKB-KW"/>
</dbReference>
<keyword evidence="9" id="KW-1035">Host cytoplasm</keyword>
<proteinExistence type="predicted"/>
<dbReference type="GO" id="GO:1990904">
    <property type="term" value="C:ribonucleoprotein complex"/>
    <property type="evidence" value="ECO:0007669"/>
    <property type="project" value="UniProtKB-KW"/>
</dbReference>
<protein>
    <recommendedName>
        <fullName evidence="3">Nucleoprotein</fullName>
    </recommendedName>
    <alternativeName>
        <fullName evidence="11">Nucleocapsid protein</fullName>
    </alternativeName>
</protein>
<evidence type="ECO:0000256" key="3">
    <source>
        <dbReference type="ARBA" id="ARBA00014389"/>
    </source>
</evidence>
<evidence type="ECO:0000259" key="13">
    <source>
        <dbReference type="Pfam" id="PF00945"/>
    </source>
</evidence>
<reference evidence="15" key="3">
    <citation type="submission" date="2015-05" db="EMBL/GenBank/DDBJ databases">
        <authorList>
            <person name="Wang D.B."/>
            <person name="Wang M."/>
        </authorList>
    </citation>
    <scope>NUCLEOTIDE SEQUENCE</scope>
    <source>
        <strain evidence="15">BEAR177325</strain>
    </source>
</reference>
<dbReference type="GeneID" id="26122637"/>
<dbReference type="SUPFAM" id="SSF140809">
    <property type="entry name" value="Rhabdovirus nucleoprotein-like"/>
    <property type="match status" value="1"/>
</dbReference>
<dbReference type="OrthoDB" id="22890at10239"/>
<evidence type="ECO:0000256" key="8">
    <source>
        <dbReference type="ARBA" id="ARBA00023086"/>
    </source>
</evidence>
<sequence>MFCNLTKSTFSPILPKEITLPQYPSEFFQSRRGKPTLQIPQKDVPMKDLRALVKGGIVAGKLDVKIAIRFAYEFLKDQEGTLNSKWESFGVHLGDAGSKIKIFSMFDIEEIADKRADGSEVQGASEEDDEWMTFWILSQYRMARTPHPDHRGKISTKLTTAATAINPDALAIPSKTGMTQSWVSNVNYTRLVAGVDMFLSMFKQHPMSHMRMGTLPSRYKDCSALLGLSQMADLTNLTAEEIADWIFVGTIGTDLLTLMKSGEEVEKPESYTPYLMDMGLSNKSPYSATQCPNFYNFCHLTCTLMRSTRSKHAKLIHENNISDIYANAQIMAFVLGKTMKIMKVFTKKDTKKQALNPDDFTDVDDTKSADDDFDPSGDVEMPSTRDPTDWFNYLIQCECKVPSEIKNAIQQTAGRLGTTRDGTIGRFIEQSSI</sequence>
<evidence type="ECO:0000313" key="15">
    <source>
        <dbReference type="EMBL" id="ALJ94017.1"/>
    </source>
</evidence>
<organism evidence="14 17">
    <name type="scientific">Inhangapi virus</name>
    <dbReference type="NCBI Taxonomy" id="1620892"/>
    <lineage>
        <taxon>Viruses</taxon>
        <taxon>Riboviria</taxon>
        <taxon>Orthornavirae</taxon>
        <taxon>Negarnaviricota</taxon>
        <taxon>Haploviricotina</taxon>
        <taxon>Monjiviricetes</taxon>
        <taxon>Mononegavirales</taxon>
        <taxon>Rhabdoviridae</taxon>
        <taxon>Alpharhabdovirinae</taxon>
        <taxon>Arurhavirus</taxon>
        <taxon>Arurhavirus inhangapi</taxon>
    </lineage>
</organism>
<keyword evidence="6" id="KW-0946">Virion</keyword>
<comment type="subcellular location">
    <subcellularLocation>
        <location evidence="1">Host cytoplasm</location>
    </subcellularLocation>
    <subcellularLocation>
        <location evidence="2">Virion</location>
    </subcellularLocation>
</comment>
<accession>A0A0D3R128</accession>
<keyword evidence="7" id="KW-0694">RNA-binding</keyword>
<keyword evidence="8 14" id="KW-0543">Viral nucleoprotein</keyword>
<evidence type="ECO:0000313" key="17">
    <source>
        <dbReference type="Proteomes" id="UP000181037"/>
    </source>
</evidence>
<evidence type="ECO:0000256" key="5">
    <source>
        <dbReference type="ARBA" id="ARBA00022561"/>
    </source>
</evidence>
<feature type="domain" description="Rhabdovirus nucleocapsid" evidence="13">
    <location>
        <begin position="10"/>
        <end position="409"/>
    </location>
</feature>
<dbReference type="GO" id="GO:0019013">
    <property type="term" value="C:viral nucleocapsid"/>
    <property type="evidence" value="ECO:0007669"/>
    <property type="project" value="UniProtKB-KW"/>
</dbReference>
<keyword evidence="4" id="KW-1139">Helical capsid protein</keyword>
<dbReference type="Gene3D" id="1.10.3570.10">
    <property type="entry name" value="Rhabdovirus nucleocapsid protein like domain"/>
    <property type="match status" value="1"/>
</dbReference>